<feature type="domain" description="Multidrug resistance protein MdtA-like beta-barrel" evidence="7">
    <location>
        <begin position="206"/>
        <end position="293"/>
    </location>
</feature>
<dbReference type="EMBL" id="JBBUKT010000001">
    <property type="protein sequence ID" value="MEK7948868.1"/>
    <property type="molecule type" value="Genomic_DNA"/>
</dbReference>
<feature type="coiled-coil region" evidence="3">
    <location>
        <begin position="100"/>
        <end position="127"/>
    </location>
</feature>
<organism evidence="9 10">
    <name type="scientific">Luteolibacter soli</name>
    <dbReference type="NCBI Taxonomy" id="3135280"/>
    <lineage>
        <taxon>Bacteria</taxon>
        <taxon>Pseudomonadati</taxon>
        <taxon>Verrucomicrobiota</taxon>
        <taxon>Verrucomicrobiia</taxon>
        <taxon>Verrucomicrobiales</taxon>
        <taxon>Verrucomicrobiaceae</taxon>
        <taxon>Luteolibacter</taxon>
    </lineage>
</organism>
<dbReference type="InterPro" id="IPR058627">
    <property type="entry name" value="MdtA-like_C"/>
</dbReference>
<evidence type="ECO:0000259" key="5">
    <source>
        <dbReference type="Pfam" id="PF25876"/>
    </source>
</evidence>
<feature type="domain" description="Multidrug resistance protein MdtA-like C-terminal permuted SH3" evidence="8">
    <location>
        <begin position="300"/>
        <end position="360"/>
    </location>
</feature>
<dbReference type="InterPro" id="IPR006143">
    <property type="entry name" value="RND_pump_MFP"/>
</dbReference>
<dbReference type="Gene3D" id="2.40.420.20">
    <property type="match status" value="1"/>
</dbReference>
<comment type="caution">
    <text evidence="9">The sequence shown here is derived from an EMBL/GenBank/DDBJ whole genome shotgun (WGS) entry which is preliminary data.</text>
</comment>
<evidence type="ECO:0000259" key="7">
    <source>
        <dbReference type="Pfam" id="PF25944"/>
    </source>
</evidence>
<dbReference type="InterPro" id="IPR058626">
    <property type="entry name" value="MdtA-like_b-barrel"/>
</dbReference>
<feature type="domain" description="Multidrug resistance protein MdtA-like barrel-sandwich hybrid" evidence="6">
    <location>
        <begin position="59"/>
        <end position="202"/>
    </location>
</feature>
<feature type="domain" description="Multidrug resistance protein MdtA-like alpha-helical hairpin" evidence="5">
    <location>
        <begin position="101"/>
        <end position="169"/>
    </location>
</feature>
<evidence type="ECO:0000256" key="2">
    <source>
        <dbReference type="ARBA" id="ARBA00009477"/>
    </source>
</evidence>
<keyword evidence="10" id="KW-1185">Reference proteome</keyword>
<dbReference type="InterPro" id="IPR058625">
    <property type="entry name" value="MdtA-like_BSH"/>
</dbReference>
<dbReference type="Gene3D" id="2.40.30.170">
    <property type="match status" value="1"/>
</dbReference>
<dbReference type="Pfam" id="PF25876">
    <property type="entry name" value="HH_MFP_RND"/>
    <property type="match status" value="1"/>
</dbReference>
<evidence type="ECO:0000313" key="10">
    <source>
        <dbReference type="Proteomes" id="UP001371305"/>
    </source>
</evidence>
<gene>
    <name evidence="9" type="ORF">WKV53_00090</name>
</gene>
<dbReference type="Gene3D" id="2.40.50.100">
    <property type="match status" value="1"/>
</dbReference>
<comment type="subcellular location">
    <subcellularLocation>
        <location evidence="1">Cell envelope</location>
    </subcellularLocation>
</comment>
<name>A0ABU9AME0_9BACT</name>
<dbReference type="Pfam" id="PF25944">
    <property type="entry name" value="Beta-barrel_RND"/>
    <property type="match status" value="1"/>
</dbReference>
<dbReference type="SUPFAM" id="SSF111369">
    <property type="entry name" value="HlyD-like secretion proteins"/>
    <property type="match status" value="1"/>
</dbReference>
<dbReference type="RefSeq" id="WP_341402200.1">
    <property type="nucleotide sequence ID" value="NZ_JBBUKT010000001.1"/>
</dbReference>
<feature type="region of interest" description="Disordered" evidence="4">
    <location>
        <begin position="368"/>
        <end position="393"/>
    </location>
</feature>
<evidence type="ECO:0000256" key="3">
    <source>
        <dbReference type="SAM" id="Coils"/>
    </source>
</evidence>
<sequence>MRPVLFLPLTSLLFLPSCEKKQAAAGPAQMPPAAVTFLPAATETVSITRELPGRIDAVRVAEVRARVPGILLEKTFEEGVDVKAGDVLFKIDPAPLVAAKENAAAALARSEANLSQAESQLARYKSLVNSNAVSKQQFDDAESAVKVATAEGKAATAALKTAELDLGYATVTAPISGRVGKAQVTEGALVGKDEATRLAVIQQLDPIYFDFTQSSADLIALRRAMSSGEISKVNPEKAKATLILEDGSEYPLPGKILFSEAAVDESTGMVSLRAEFPNPDKLLLPGMFARGRVVQAIRENVVTVPQRAVTRQQGGMGSVMVVDDNNVAQARLIQTDNAVGDKWVVTSGLKAGEKVIIEGLLKARPGAPVVPEPFAPKAEASQSTAKAPNKKEG</sequence>
<dbReference type="PANTHER" id="PTHR30158:SF3">
    <property type="entry name" value="MULTIDRUG EFFLUX PUMP SUBUNIT ACRA-RELATED"/>
    <property type="match status" value="1"/>
</dbReference>
<dbReference type="Pfam" id="PF25917">
    <property type="entry name" value="BSH_RND"/>
    <property type="match status" value="1"/>
</dbReference>
<dbReference type="Proteomes" id="UP001371305">
    <property type="component" value="Unassembled WGS sequence"/>
</dbReference>
<accession>A0ABU9AME0</accession>
<dbReference type="Pfam" id="PF25967">
    <property type="entry name" value="RND-MFP_C"/>
    <property type="match status" value="1"/>
</dbReference>
<comment type="similarity">
    <text evidence="2">Belongs to the membrane fusion protein (MFP) (TC 8.A.1) family.</text>
</comment>
<dbReference type="PANTHER" id="PTHR30158">
    <property type="entry name" value="ACRA/E-RELATED COMPONENT OF DRUG EFFLUX TRANSPORTER"/>
    <property type="match status" value="1"/>
</dbReference>
<dbReference type="InterPro" id="IPR058624">
    <property type="entry name" value="MdtA-like_HH"/>
</dbReference>
<keyword evidence="3" id="KW-0175">Coiled coil</keyword>
<proteinExistence type="inferred from homology"/>
<evidence type="ECO:0000256" key="1">
    <source>
        <dbReference type="ARBA" id="ARBA00004196"/>
    </source>
</evidence>
<protein>
    <submittedName>
        <fullName evidence="9">Efflux RND transporter periplasmic adaptor subunit</fullName>
    </submittedName>
</protein>
<dbReference type="Gene3D" id="1.10.287.470">
    <property type="entry name" value="Helix hairpin bin"/>
    <property type="match status" value="1"/>
</dbReference>
<dbReference type="NCBIfam" id="TIGR01730">
    <property type="entry name" value="RND_mfp"/>
    <property type="match status" value="1"/>
</dbReference>
<evidence type="ECO:0000259" key="6">
    <source>
        <dbReference type="Pfam" id="PF25917"/>
    </source>
</evidence>
<evidence type="ECO:0000256" key="4">
    <source>
        <dbReference type="SAM" id="MobiDB-lite"/>
    </source>
</evidence>
<reference evidence="9 10" key="1">
    <citation type="submission" date="2024-04" db="EMBL/GenBank/DDBJ databases">
        <title>Luteolibacter sp. isolated from soil.</title>
        <authorList>
            <person name="An J."/>
        </authorList>
    </citation>
    <scope>NUCLEOTIDE SEQUENCE [LARGE SCALE GENOMIC DNA]</scope>
    <source>
        <strain evidence="9 10">Y139</strain>
    </source>
</reference>
<evidence type="ECO:0000259" key="8">
    <source>
        <dbReference type="Pfam" id="PF25967"/>
    </source>
</evidence>
<evidence type="ECO:0000313" key="9">
    <source>
        <dbReference type="EMBL" id="MEK7948868.1"/>
    </source>
</evidence>